<feature type="domain" description="K Homology" evidence="5">
    <location>
        <begin position="725"/>
        <end position="788"/>
    </location>
</feature>
<evidence type="ECO:0000256" key="4">
    <source>
        <dbReference type="SAM" id="MobiDB-lite"/>
    </source>
</evidence>
<feature type="domain" description="K Homology" evidence="5">
    <location>
        <begin position="1226"/>
        <end position="1293"/>
    </location>
</feature>
<keyword evidence="3" id="KW-0175">Coiled coil</keyword>
<feature type="coiled-coil region" evidence="3">
    <location>
        <begin position="389"/>
        <end position="416"/>
    </location>
</feature>
<dbReference type="Pfam" id="PF22952">
    <property type="entry name" value="KH_11"/>
    <property type="match status" value="1"/>
</dbReference>
<dbReference type="InterPro" id="IPR054548">
    <property type="entry name" value="SCP160-like_KH"/>
</dbReference>
<keyword evidence="1" id="KW-0677">Repeat</keyword>
<dbReference type="InterPro" id="IPR004087">
    <property type="entry name" value="KH_dom"/>
</dbReference>
<protein>
    <recommendedName>
        <fullName evidence="5">K Homology domain-containing protein</fullName>
    </recommendedName>
</protein>
<dbReference type="CDD" id="cd22449">
    <property type="entry name" value="KH-I_ScSCP160_rpt4"/>
    <property type="match status" value="1"/>
</dbReference>
<feature type="domain" description="K Homology" evidence="5">
    <location>
        <begin position="792"/>
        <end position="880"/>
    </location>
</feature>
<dbReference type="SMART" id="SM00322">
    <property type="entry name" value="KH"/>
    <property type="match status" value="9"/>
</dbReference>
<dbReference type="InterPro" id="IPR036612">
    <property type="entry name" value="KH_dom_type_1_sf"/>
</dbReference>
<sequence length="1306" mass="142033">MSAVDTAVPNGHSEANGNGPELSQAQKLMQKHDQEHQPTIEDIPDEEDLKHGEQPSSASILEDANGDSAAPGWVPPVSTKAAGKQKEDVRKEPSIDTQSHELFPALGASSQPKPQAQGIWGGGKASANANGTPANGGSPASTPNSGAATPMSSANRPKVNQPGQQPHERIELAQDQILKRGELKKPLPEILREINKKYRSNITQSTGMGGKMTFTAYGPPSAARTGIKALMEQIGAKQEIRVSIPSKARAFIIGKQGLKIKELQEATGARIQIPKDDKTSAADDDEDATVDVTVVGNAVAVAEAKKAIEKIVGEKVGTTKTKLRGIPSEFYTFLAGPHNTHADSLRNTHNLSELEIPYNYTLPSTARDREGPLFVPAAADNCITLNGERAAVLAARAEIERRAKQLHEELTRQELQGINKGRHQFILGDQGNPGQDFFAKTGCAIFLPSEADEDDAITIVGPSEKIKDAVREARKQAMATQTVNIDIHKQLKKSSGNTSQHAQNLARYLRQRSEIERLEKLHNARIFTPTQADVTSPWEVYSRDQDSLFEVQEQLISMIDAHPLSRMANIPVDSFYHKHLGQDISPRVKRDYGVHMVLPDGPNGDVLLVFEGLAGREPEYSIPRSQPSRNDIAEFQRGLEEARKHILDVIGSQAEIISESIDVPRIYHDKLRKFIFAENKAFQIPARVSANGTVVTLQGPRPTVVKLAVKVKDFVAQAIEEEKERGYTLTFDFPQKHANQLIGKGGAFVNELREKFDVDIQLKDGQVEVKGPKAKADAAKSHISSLGRQWADETTYTLKIDPKYHPELIGAKGTQINRLQTRYKVQIHFPRTGRPTDDDHTGSDAGQQSARRQQAPDEVTIKGPRKGADEARDEILSLFQYLQDNSHGATVSVQQSQIPSLIGQRGAGMEELRQLTGAKIDVPNSRDSADESGRVEIQIKGTASQVAKAKKLIEEKKSVFDSTVTESLNVDKKHHRALIGAGGANIHAIIVNAGGSGDRRELARVVQFPKADSDGNAIKIEGNRQLVDNIVAAIQKIVEERESQITETVDVPTDKHRPLIGAGGETKKGMEKKFKVSIDIPRQGSGQTGITITGLPADVEKAKAHILEVVKGQEGETVQVPRKLHNDISNNGQFFRKLRNDLQVTVDHAGAKMPARAAPPSSAGAKDALITDEKDTSDDVEEWFVFNKSDSGETGDIPWVLRGPTENIAQAKSLLAQAIEQASKNNFVGHLTLVDPSLYGSIVGKNGSKVNSIRKATGCNITVPRGQGTDPIEVVGSEEGIEKAKELILQAVAEGKNKPARGGDRY</sequence>
<dbReference type="CDD" id="cd00105">
    <property type="entry name" value="KH-I"/>
    <property type="match status" value="1"/>
</dbReference>
<dbReference type="GO" id="GO:0003723">
    <property type="term" value="F:RNA binding"/>
    <property type="evidence" value="ECO:0007669"/>
    <property type="project" value="UniProtKB-UniRule"/>
</dbReference>
<dbReference type="EMBL" id="CP017817">
    <property type="protein sequence ID" value="APA08703.1"/>
    <property type="molecule type" value="Genomic_DNA"/>
</dbReference>
<evidence type="ECO:0000256" key="1">
    <source>
        <dbReference type="ARBA" id="ARBA00022737"/>
    </source>
</evidence>
<feature type="domain" description="K Homology" evidence="5">
    <location>
        <begin position="236"/>
        <end position="313"/>
    </location>
</feature>
<dbReference type="PROSITE" id="PS50084">
    <property type="entry name" value="KH_TYPE_1"/>
    <property type="match status" value="7"/>
</dbReference>
<organism evidence="6 7">
    <name type="scientific">Sclerotinia sclerotiorum (strain ATCC 18683 / 1980 / Ss-1)</name>
    <name type="common">White mold</name>
    <name type="synonym">Whetzelinia sclerotiorum</name>
    <dbReference type="NCBI Taxonomy" id="665079"/>
    <lineage>
        <taxon>Eukaryota</taxon>
        <taxon>Fungi</taxon>
        <taxon>Dikarya</taxon>
        <taxon>Ascomycota</taxon>
        <taxon>Pezizomycotina</taxon>
        <taxon>Leotiomycetes</taxon>
        <taxon>Helotiales</taxon>
        <taxon>Sclerotiniaceae</taxon>
        <taxon>Sclerotinia</taxon>
    </lineage>
</organism>
<dbReference type="VEuPathDB" id="FungiDB:sscle_04g034730"/>
<dbReference type="PANTHER" id="PTHR10627">
    <property type="entry name" value="SCP160"/>
    <property type="match status" value="1"/>
</dbReference>
<evidence type="ECO:0000256" key="2">
    <source>
        <dbReference type="PROSITE-ProRule" id="PRU00117"/>
    </source>
</evidence>
<keyword evidence="2" id="KW-0694">RNA-binding</keyword>
<name>A0A1D9Q2C2_SCLS1</name>
<dbReference type="PANTHER" id="PTHR10627:SF31">
    <property type="entry name" value="DODECA-SATELLITE-BINDING PROTEIN 1, ISOFORM A"/>
    <property type="match status" value="1"/>
</dbReference>
<feature type="region of interest" description="Disordered" evidence="4">
    <location>
        <begin position="1152"/>
        <end position="1175"/>
    </location>
</feature>
<proteinExistence type="predicted"/>
<feature type="domain" description="K Homology" evidence="5">
    <location>
        <begin position="409"/>
        <end position="478"/>
    </location>
</feature>
<feature type="compositionally biased region" description="Polar residues" evidence="4">
    <location>
        <begin position="127"/>
        <end position="155"/>
    </location>
</feature>
<feature type="domain" description="K Homology" evidence="5">
    <location>
        <begin position="885"/>
        <end position="958"/>
    </location>
</feature>
<feature type="compositionally biased region" description="Basic and acidic residues" evidence="4">
    <location>
        <begin position="30"/>
        <end position="39"/>
    </location>
</feature>
<feature type="domain" description="K Homology" evidence="5">
    <location>
        <begin position="962"/>
        <end position="1039"/>
    </location>
</feature>
<evidence type="ECO:0000259" key="5">
    <source>
        <dbReference type="SMART" id="SM00322"/>
    </source>
</evidence>
<feature type="domain" description="K Homology" evidence="5">
    <location>
        <begin position="1112"/>
        <end position="1220"/>
    </location>
</feature>
<feature type="region of interest" description="Disordered" evidence="4">
    <location>
        <begin position="829"/>
        <end position="868"/>
    </location>
</feature>
<feature type="compositionally biased region" description="Basic and acidic residues" evidence="4">
    <location>
        <begin position="84"/>
        <end position="94"/>
    </location>
</feature>
<dbReference type="CDD" id="cd22408">
    <property type="entry name" value="KH-I_Vigilin_rpt4"/>
    <property type="match status" value="1"/>
</dbReference>
<feature type="compositionally biased region" description="Polar residues" evidence="4">
    <location>
        <begin position="13"/>
        <end position="27"/>
    </location>
</feature>
<feature type="region of interest" description="Disordered" evidence="4">
    <location>
        <begin position="1"/>
        <end position="167"/>
    </location>
</feature>
<feature type="domain" description="K Homology" evidence="5">
    <location>
        <begin position="1043"/>
        <end position="1111"/>
    </location>
</feature>
<reference evidence="7" key="1">
    <citation type="journal article" date="2017" name="Genome Biol. Evol.">
        <title>The complete genome sequence of the phytopathogenic fungus Sclerotinia sclerotiorum reveals insights into the genome architecture of broad host range pathogens.</title>
        <authorList>
            <person name="Derbyshire M."/>
            <person name="Denton-Giles M."/>
            <person name="Hegedus D."/>
            <person name="Seifbarghy S."/>
            <person name="Rollins J."/>
            <person name="van Kan J."/>
            <person name="Seidl M.F."/>
            <person name="Faino L."/>
            <person name="Mbengue M."/>
            <person name="Navaud O."/>
            <person name="Raffaele S."/>
            <person name="Hammond-Kosack K."/>
            <person name="Heard S."/>
            <person name="Oliver R."/>
        </authorList>
    </citation>
    <scope>NUCLEOTIDE SEQUENCE [LARGE SCALE GENOMIC DNA]</scope>
    <source>
        <strain evidence="7">ATCC 18683 / 1980 / Ss-1</strain>
    </source>
</reference>
<evidence type="ECO:0000313" key="7">
    <source>
        <dbReference type="Proteomes" id="UP000177798"/>
    </source>
</evidence>
<dbReference type="OrthoDB" id="10027144at2759"/>
<dbReference type="SUPFAM" id="SSF54791">
    <property type="entry name" value="Eukaryotic type KH-domain (KH-domain type I)"/>
    <property type="match status" value="7"/>
</dbReference>
<dbReference type="Gene3D" id="3.30.1370.10">
    <property type="entry name" value="K Homology domain, type 1"/>
    <property type="match status" value="7"/>
</dbReference>
<gene>
    <name evidence="6" type="ORF">sscle_04g034730</name>
</gene>
<dbReference type="InterPro" id="IPR004088">
    <property type="entry name" value="KH_dom_type_1"/>
</dbReference>
<accession>A0A1D9Q2C2</accession>
<dbReference type="Proteomes" id="UP000177798">
    <property type="component" value="Chromosome 4"/>
</dbReference>
<evidence type="ECO:0000313" key="6">
    <source>
        <dbReference type="EMBL" id="APA08703.1"/>
    </source>
</evidence>
<dbReference type="Pfam" id="PF00013">
    <property type="entry name" value="KH_1"/>
    <property type="match status" value="7"/>
</dbReference>
<dbReference type="CDD" id="cd02394">
    <property type="entry name" value="KH-I_Vigilin_rpt6"/>
    <property type="match status" value="1"/>
</dbReference>
<evidence type="ECO:0000256" key="3">
    <source>
        <dbReference type="SAM" id="Coils"/>
    </source>
</evidence>
<feature type="compositionally biased region" description="Low complexity" evidence="4">
    <location>
        <begin position="1152"/>
        <end position="1166"/>
    </location>
</feature>